<evidence type="ECO:0000313" key="2">
    <source>
        <dbReference type="Proteomes" id="UP001314170"/>
    </source>
</evidence>
<organism evidence="1 2">
    <name type="scientific">Dovyalis caffra</name>
    <dbReference type="NCBI Taxonomy" id="77055"/>
    <lineage>
        <taxon>Eukaryota</taxon>
        <taxon>Viridiplantae</taxon>
        <taxon>Streptophyta</taxon>
        <taxon>Embryophyta</taxon>
        <taxon>Tracheophyta</taxon>
        <taxon>Spermatophyta</taxon>
        <taxon>Magnoliopsida</taxon>
        <taxon>eudicotyledons</taxon>
        <taxon>Gunneridae</taxon>
        <taxon>Pentapetalae</taxon>
        <taxon>rosids</taxon>
        <taxon>fabids</taxon>
        <taxon>Malpighiales</taxon>
        <taxon>Salicaceae</taxon>
        <taxon>Flacourtieae</taxon>
        <taxon>Dovyalis</taxon>
    </lineage>
</organism>
<dbReference type="AlphaFoldDB" id="A0AAV1QVT0"/>
<comment type="caution">
    <text evidence="1">The sequence shown here is derived from an EMBL/GenBank/DDBJ whole genome shotgun (WGS) entry which is preliminary data.</text>
</comment>
<name>A0AAV1QVT0_9ROSI</name>
<protein>
    <submittedName>
        <fullName evidence="1">Uncharacterized protein</fullName>
    </submittedName>
</protein>
<accession>A0AAV1QVT0</accession>
<gene>
    <name evidence="1" type="ORF">DCAF_LOCUS2044</name>
</gene>
<evidence type="ECO:0000313" key="1">
    <source>
        <dbReference type="EMBL" id="CAK7324400.1"/>
    </source>
</evidence>
<reference evidence="1 2" key="1">
    <citation type="submission" date="2024-01" db="EMBL/GenBank/DDBJ databases">
        <authorList>
            <person name="Waweru B."/>
        </authorList>
    </citation>
    <scope>NUCLEOTIDE SEQUENCE [LARGE SCALE GENOMIC DNA]</scope>
</reference>
<keyword evidence="2" id="KW-1185">Reference proteome</keyword>
<dbReference type="Proteomes" id="UP001314170">
    <property type="component" value="Unassembled WGS sequence"/>
</dbReference>
<dbReference type="EMBL" id="CAWUPB010000313">
    <property type="protein sequence ID" value="CAK7324400.1"/>
    <property type="molecule type" value="Genomic_DNA"/>
</dbReference>
<proteinExistence type="predicted"/>
<sequence>MWIGDSLSARPAKTFMSIGALFRTHICPDAVIGLEENQALLDKGIADFLASSFSLCVCEDKGKGKLRHS</sequence>